<proteinExistence type="predicted"/>
<dbReference type="InterPro" id="IPR036390">
    <property type="entry name" value="WH_DNA-bd_sf"/>
</dbReference>
<dbReference type="AlphaFoldDB" id="A0A428Z122"/>
<evidence type="ECO:0000259" key="1">
    <source>
        <dbReference type="PROSITE" id="PS50995"/>
    </source>
</evidence>
<dbReference type="Pfam" id="PF01047">
    <property type="entry name" value="MarR"/>
    <property type="match status" value="1"/>
</dbReference>
<comment type="caution">
    <text evidence="2">The sequence shown here is derived from an EMBL/GenBank/DDBJ whole genome shotgun (WGS) entry which is preliminary data.</text>
</comment>
<accession>A0A428Z122</accession>
<dbReference type="GO" id="GO:0006950">
    <property type="term" value="P:response to stress"/>
    <property type="evidence" value="ECO:0007669"/>
    <property type="project" value="TreeGrafter"/>
</dbReference>
<dbReference type="EMBL" id="QHKI01000037">
    <property type="protein sequence ID" value="RSM78194.1"/>
    <property type="molecule type" value="Genomic_DNA"/>
</dbReference>
<sequence length="146" mass="15890">MNEQQRLAGGQAVRLHAVLAAKAGVNITDITVLAMLEKSGAMTPGQIAQQAGLSRGGAITAVIDRLEKGGFVRRRREDEDRRKVTIELVPDGAYQVVTASMTDFSARYLALIDQYSPEQQAILLDFAQRANDLVGDFMAELQATEK</sequence>
<protein>
    <submittedName>
        <fullName evidence="2">MarR family transcriptional regulator</fullName>
    </submittedName>
</protein>
<dbReference type="InterPro" id="IPR036388">
    <property type="entry name" value="WH-like_DNA-bd_sf"/>
</dbReference>
<dbReference type="Gene3D" id="1.10.10.10">
    <property type="entry name" value="Winged helix-like DNA-binding domain superfamily/Winged helix DNA-binding domain"/>
    <property type="match status" value="1"/>
</dbReference>
<dbReference type="InterPro" id="IPR039422">
    <property type="entry name" value="MarR/SlyA-like"/>
</dbReference>
<dbReference type="PANTHER" id="PTHR33164:SF106">
    <property type="entry name" value="TRANSCRIPTIONAL REGULATORY PROTEIN"/>
    <property type="match status" value="1"/>
</dbReference>
<feature type="domain" description="HTH marR-type" evidence="1">
    <location>
        <begin position="1"/>
        <end position="132"/>
    </location>
</feature>
<dbReference type="PROSITE" id="PS50995">
    <property type="entry name" value="HTH_MARR_2"/>
    <property type="match status" value="1"/>
</dbReference>
<reference evidence="2 3" key="1">
    <citation type="submission" date="2018-05" db="EMBL/GenBank/DDBJ databases">
        <title>Evolution of GPA BGCs.</title>
        <authorList>
            <person name="Waglechner N."/>
            <person name="Wright G.D."/>
        </authorList>
    </citation>
    <scope>NUCLEOTIDE SEQUENCE [LARGE SCALE GENOMIC DNA]</scope>
    <source>
        <strain evidence="2 3">A82846</strain>
    </source>
</reference>
<dbReference type="PANTHER" id="PTHR33164">
    <property type="entry name" value="TRANSCRIPTIONAL REGULATOR, MARR FAMILY"/>
    <property type="match status" value="1"/>
</dbReference>
<dbReference type="SMART" id="SM00347">
    <property type="entry name" value="HTH_MARR"/>
    <property type="match status" value="1"/>
</dbReference>
<dbReference type="SUPFAM" id="SSF46785">
    <property type="entry name" value="Winged helix' DNA-binding domain"/>
    <property type="match status" value="1"/>
</dbReference>
<name>A0A428Z122_KIBAR</name>
<dbReference type="GO" id="GO:0003700">
    <property type="term" value="F:DNA-binding transcription factor activity"/>
    <property type="evidence" value="ECO:0007669"/>
    <property type="project" value="InterPro"/>
</dbReference>
<organism evidence="2 3">
    <name type="scientific">Kibdelosporangium aridum</name>
    <dbReference type="NCBI Taxonomy" id="2030"/>
    <lineage>
        <taxon>Bacteria</taxon>
        <taxon>Bacillati</taxon>
        <taxon>Actinomycetota</taxon>
        <taxon>Actinomycetes</taxon>
        <taxon>Pseudonocardiales</taxon>
        <taxon>Pseudonocardiaceae</taxon>
        <taxon>Kibdelosporangium</taxon>
    </lineage>
</organism>
<dbReference type="OrthoDB" id="8129006at2"/>
<gene>
    <name evidence="2" type="ORF">DMH04_33705</name>
</gene>
<dbReference type="Proteomes" id="UP000287547">
    <property type="component" value="Unassembled WGS sequence"/>
</dbReference>
<evidence type="ECO:0000313" key="3">
    <source>
        <dbReference type="Proteomes" id="UP000287547"/>
    </source>
</evidence>
<evidence type="ECO:0000313" key="2">
    <source>
        <dbReference type="EMBL" id="RSM78194.1"/>
    </source>
</evidence>
<dbReference type="InterPro" id="IPR000835">
    <property type="entry name" value="HTH_MarR-typ"/>
</dbReference>